<dbReference type="GO" id="GO:0016020">
    <property type="term" value="C:membrane"/>
    <property type="evidence" value="ECO:0007669"/>
    <property type="project" value="UniProtKB-SubCell"/>
</dbReference>
<name>A0A1Y2SXA8_9BIFI</name>
<evidence type="ECO:0000256" key="8">
    <source>
        <dbReference type="ARBA" id="ARBA00023157"/>
    </source>
</evidence>
<keyword evidence="3 11" id="KW-0812">Transmembrane</keyword>
<dbReference type="Proteomes" id="UP000243540">
    <property type="component" value="Unassembled WGS sequence"/>
</dbReference>
<keyword evidence="9" id="KW-0676">Redox-active center</keyword>
<gene>
    <name evidence="13" type="ORF">B9T39_06115</name>
</gene>
<dbReference type="GO" id="GO:0016491">
    <property type="term" value="F:oxidoreductase activity"/>
    <property type="evidence" value="ECO:0007669"/>
    <property type="project" value="UniProtKB-KW"/>
</dbReference>
<evidence type="ECO:0000256" key="10">
    <source>
        <dbReference type="SAM" id="MobiDB-lite"/>
    </source>
</evidence>
<evidence type="ECO:0000256" key="3">
    <source>
        <dbReference type="ARBA" id="ARBA00022692"/>
    </source>
</evidence>
<comment type="caution">
    <text evidence="13">The sequence shown here is derived from an EMBL/GenBank/DDBJ whole genome shotgun (WGS) entry which is preliminary data.</text>
</comment>
<evidence type="ECO:0000313" key="13">
    <source>
        <dbReference type="EMBL" id="OTA28689.1"/>
    </source>
</evidence>
<dbReference type="CDD" id="cd12922">
    <property type="entry name" value="VKOR_5"/>
    <property type="match status" value="1"/>
</dbReference>
<dbReference type="OrthoDB" id="9783799at2"/>
<dbReference type="InterPro" id="IPR038354">
    <property type="entry name" value="VKOR_sf"/>
</dbReference>
<dbReference type="EMBL" id="NEKC01000013">
    <property type="protein sequence ID" value="OTA28689.1"/>
    <property type="molecule type" value="Genomic_DNA"/>
</dbReference>
<dbReference type="SMART" id="SM00756">
    <property type="entry name" value="VKc"/>
    <property type="match status" value="1"/>
</dbReference>
<dbReference type="Gene3D" id="1.20.1440.130">
    <property type="entry name" value="VKOR domain"/>
    <property type="match status" value="1"/>
</dbReference>
<feature type="compositionally biased region" description="Low complexity" evidence="10">
    <location>
        <begin position="11"/>
        <end position="25"/>
    </location>
</feature>
<evidence type="ECO:0000256" key="1">
    <source>
        <dbReference type="ARBA" id="ARBA00004141"/>
    </source>
</evidence>
<keyword evidence="8" id="KW-1015">Disulfide bond</keyword>
<evidence type="ECO:0000256" key="4">
    <source>
        <dbReference type="ARBA" id="ARBA00022719"/>
    </source>
</evidence>
<comment type="similarity">
    <text evidence="2">Belongs to the VKOR family.</text>
</comment>
<feature type="region of interest" description="Disordered" evidence="10">
    <location>
        <begin position="1"/>
        <end position="25"/>
    </location>
</feature>
<evidence type="ECO:0000256" key="7">
    <source>
        <dbReference type="ARBA" id="ARBA00023136"/>
    </source>
</evidence>
<feature type="transmembrane region" description="Helical" evidence="11">
    <location>
        <begin position="141"/>
        <end position="158"/>
    </location>
</feature>
<evidence type="ECO:0000256" key="6">
    <source>
        <dbReference type="ARBA" id="ARBA00023002"/>
    </source>
</evidence>
<feature type="transmembrane region" description="Helical" evidence="11">
    <location>
        <begin position="46"/>
        <end position="65"/>
    </location>
</feature>
<proteinExistence type="inferred from homology"/>
<dbReference type="GO" id="GO:0048038">
    <property type="term" value="F:quinone binding"/>
    <property type="evidence" value="ECO:0007669"/>
    <property type="project" value="UniProtKB-KW"/>
</dbReference>
<dbReference type="RefSeq" id="WP_086106958.1">
    <property type="nucleotide sequence ID" value="NZ_NEKB01000017.1"/>
</dbReference>
<evidence type="ECO:0000313" key="14">
    <source>
        <dbReference type="Proteomes" id="UP000243540"/>
    </source>
</evidence>
<feature type="domain" description="Vitamin K epoxide reductase" evidence="12">
    <location>
        <begin position="44"/>
        <end position="190"/>
    </location>
</feature>
<sequence>MTDSQDTEKLTATPDDTAPDTSAAPADIVPAAPARALTGWRHSRTWTYLIMLLASASALIVSFALSAETLQLARNPQGALACDVNAVISCSNVANSWQSEFIHFGGLSFPNAFFGIAAESVFVTVAVVGLAGVVLPRWFSIASWVGNLLALVYALWLFSQSVFVIEALCPWCMGLLASTLLQFMAQSHATYAVQGIGTRSRAARGLAAYFRLNADLLVNLLVFVAIAAVVLLKYGAALFA</sequence>
<evidence type="ECO:0000256" key="5">
    <source>
        <dbReference type="ARBA" id="ARBA00022989"/>
    </source>
</evidence>
<evidence type="ECO:0000256" key="11">
    <source>
        <dbReference type="SAM" id="Phobius"/>
    </source>
</evidence>
<keyword evidence="4" id="KW-0874">Quinone</keyword>
<keyword evidence="7 11" id="KW-0472">Membrane</keyword>
<protein>
    <recommendedName>
        <fullName evidence="12">Vitamin K epoxide reductase domain-containing protein</fullName>
    </recommendedName>
</protein>
<keyword evidence="5 11" id="KW-1133">Transmembrane helix</keyword>
<evidence type="ECO:0000256" key="9">
    <source>
        <dbReference type="ARBA" id="ARBA00023284"/>
    </source>
</evidence>
<organism evidence="13 14">
    <name type="scientific">Alloscardovia macacae</name>
    <dbReference type="NCBI Taxonomy" id="1160091"/>
    <lineage>
        <taxon>Bacteria</taxon>
        <taxon>Bacillati</taxon>
        <taxon>Actinomycetota</taxon>
        <taxon>Actinomycetes</taxon>
        <taxon>Bifidobacteriales</taxon>
        <taxon>Bifidobacteriaceae</taxon>
        <taxon>Alloscardovia</taxon>
    </lineage>
</organism>
<feature type="transmembrane region" description="Helical" evidence="11">
    <location>
        <begin position="112"/>
        <end position="135"/>
    </location>
</feature>
<dbReference type="InterPro" id="IPR012932">
    <property type="entry name" value="VKOR"/>
</dbReference>
<accession>A0A1Y2SXA8</accession>
<keyword evidence="6" id="KW-0560">Oxidoreductase</keyword>
<feature type="transmembrane region" description="Helical" evidence="11">
    <location>
        <begin position="165"/>
        <end position="185"/>
    </location>
</feature>
<feature type="transmembrane region" description="Helical" evidence="11">
    <location>
        <begin position="216"/>
        <end position="239"/>
    </location>
</feature>
<dbReference type="AlphaFoldDB" id="A0A1Y2SXA8"/>
<dbReference type="Pfam" id="PF07884">
    <property type="entry name" value="VKOR"/>
    <property type="match status" value="1"/>
</dbReference>
<dbReference type="InterPro" id="IPR041714">
    <property type="entry name" value="VKOR_Actinobacteria"/>
</dbReference>
<comment type="subcellular location">
    <subcellularLocation>
        <location evidence="1">Membrane</location>
        <topology evidence="1">Multi-pass membrane protein</topology>
    </subcellularLocation>
</comment>
<evidence type="ECO:0000256" key="2">
    <source>
        <dbReference type="ARBA" id="ARBA00006214"/>
    </source>
</evidence>
<dbReference type="STRING" id="1160091.B9T39_06115"/>
<reference evidence="13 14" key="1">
    <citation type="submission" date="2017-04" db="EMBL/GenBank/DDBJ databases">
        <title>Draft genome sequences of Alloscardovia macacae UMA81211 and UMA81212 isolated from the feces of a rhesus macaque (Macaca mulatta).</title>
        <authorList>
            <person name="Albert K."/>
            <person name="Sela D.A."/>
        </authorList>
    </citation>
    <scope>NUCLEOTIDE SEQUENCE [LARGE SCALE GENOMIC DNA]</scope>
    <source>
        <strain evidence="13 14">UMA81212</strain>
    </source>
</reference>
<evidence type="ECO:0000259" key="12">
    <source>
        <dbReference type="SMART" id="SM00756"/>
    </source>
</evidence>